<accession>A0ABR3EKI8</accession>
<feature type="compositionally biased region" description="Gly residues" evidence="1">
    <location>
        <begin position="51"/>
        <end position="61"/>
    </location>
</feature>
<feature type="compositionally biased region" description="Polar residues" evidence="1">
    <location>
        <begin position="176"/>
        <end position="196"/>
    </location>
</feature>
<feature type="compositionally biased region" description="Basic and acidic residues" evidence="1">
    <location>
        <begin position="27"/>
        <end position="37"/>
    </location>
</feature>
<organism evidence="2 3">
    <name type="scientific">Marasmius crinis-equi</name>
    <dbReference type="NCBI Taxonomy" id="585013"/>
    <lineage>
        <taxon>Eukaryota</taxon>
        <taxon>Fungi</taxon>
        <taxon>Dikarya</taxon>
        <taxon>Basidiomycota</taxon>
        <taxon>Agaricomycotina</taxon>
        <taxon>Agaricomycetes</taxon>
        <taxon>Agaricomycetidae</taxon>
        <taxon>Agaricales</taxon>
        <taxon>Marasmiineae</taxon>
        <taxon>Marasmiaceae</taxon>
        <taxon>Marasmius</taxon>
    </lineage>
</organism>
<gene>
    <name evidence="2" type="ORF">V5O48_018714</name>
</gene>
<feature type="compositionally biased region" description="Gly residues" evidence="1">
    <location>
        <begin position="288"/>
        <end position="298"/>
    </location>
</feature>
<name>A0ABR3EKI8_9AGAR</name>
<evidence type="ECO:0000256" key="1">
    <source>
        <dbReference type="SAM" id="MobiDB-lite"/>
    </source>
</evidence>
<evidence type="ECO:0000313" key="3">
    <source>
        <dbReference type="Proteomes" id="UP001465976"/>
    </source>
</evidence>
<proteinExistence type="predicted"/>
<feature type="compositionally biased region" description="Gly residues" evidence="1">
    <location>
        <begin position="212"/>
        <end position="223"/>
    </location>
</feature>
<reference evidence="2 3" key="1">
    <citation type="submission" date="2024-02" db="EMBL/GenBank/DDBJ databases">
        <title>A draft genome for the cacao thread blight pathogen Marasmius crinis-equi.</title>
        <authorList>
            <person name="Cohen S.P."/>
            <person name="Baruah I.K."/>
            <person name="Amoako-Attah I."/>
            <person name="Bukari Y."/>
            <person name="Meinhardt L.W."/>
            <person name="Bailey B.A."/>
        </authorList>
    </citation>
    <scope>NUCLEOTIDE SEQUENCE [LARGE SCALE GENOMIC DNA]</scope>
    <source>
        <strain evidence="2 3">GH-76</strain>
    </source>
</reference>
<comment type="caution">
    <text evidence="2">The sequence shown here is derived from an EMBL/GenBank/DDBJ whole genome shotgun (WGS) entry which is preliminary data.</text>
</comment>
<evidence type="ECO:0000313" key="2">
    <source>
        <dbReference type="EMBL" id="KAL0563356.1"/>
    </source>
</evidence>
<dbReference type="EMBL" id="JBAHYK010003622">
    <property type="protein sequence ID" value="KAL0563356.1"/>
    <property type="molecule type" value="Genomic_DNA"/>
</dbReference>
<feature type="region of interest" description="Disordered" evidence="1">
    <location>
        <begin position="1"/>
        <end position="256"/>
    </location>
</feature>
<feature type="compositionally biased region" description="Polar residues" evidence="1">
    <location>
        <begin position="79"/>
        <end position="88"/>
    </location>
</feature>
<protein>
    <submittedName>
        <fullName evidence="2">Uncharacterized protein</fullName>
    </submittedName>
</protein>
<sequence>MYLHTNTGLGVNLSVPLPYSPTQEHPYSLRERERERVPSNNSSSGAEGGREAGGSGSGSGGGRERERERTTSLGAGPSGSVSKSQRTLLGTRPPPLSNSRTLRPIAMDDMVLTPTPTSSHGHGHEYAEEEEEERERERKERERMNRRGSVDEVSLVANTRRRNAELDDDVPPLPSEGQSSSASVTYYSFPNGSSGSAKPGRSIPSMWLGAETRGGGGGGGGGGLEREGSKKVRFNTTSSGGLMHMTEGGAGAGNGGGLLNSGIQKWKSMLMNQRRKSELAASLRANAGVGGREGGGSGRFSFSSRD</sequence>
<dbReference type="Proteomes" id="UP001465976">
    <property type="component" value="Unassembled WGS sequence"/>
</dbReference>
<feature type="region of interest" description="Disordered" evidence="1">
    <location>
        <begin position="286"/>
        <end position="306"/>
    </location>
</feature>
<feature type="compositionally biased region" description="Basic and acidic residues" evidence="1">
    <location>
        <begin position="135"/>
        <end position="150"/>
    </location>
</feature>
<keyword evidence="3" id="KW-1185">Reference proteome</keyword>